<organism evidence="1 2">
    <name type="scientific">Moorena producens (strain JHB)</name>
    <dbReference type="NCBI Taxonomy" id="1454205"/>
    <lineage>
        <taxon>Bacteria</taxon>
        <taxon>Bacillati</taxon>
        <taxon>Cyanobacteriota</taxon>
        <taxon>Cyanophyceae</taxon>
        <taxon>Coleofasciculales</taxon>
        <taxon>Coleofasciculaceae</taxon>
        <taxon>Moorena</taxon>
    </lineage>
</organism>
<protein>
    <submittedName>
        <fullName evidence="1">Uncharacterized protein</fullName>
    </submittedName>
</protein>
<sequence>MQPIRQGDVILLPVEQINGQQLPHLTLAEGEVTGHSHRISDGVAQLYEKNGILYLQVVSETATLTHEEHKAIELPYGSWMVRIQREYEPQGWRYVAD</sequence>
<gene>
    <name evidence="1" type="ORF">BJP36_30145</name>
</gene>
<dbReference type="AlphaFoldDB" id="A0A1D9G7C6"/>
<accession>A0A1D9G7C6</accession>
<name>A0A1D9G7C6_MOOP1</name>
<evidence type="ECO:0000313" key="1">
    <source>
        <dbReference type="EMBL" id="AOY83546.1"/>
    </source>
</evidence>
<reference evidence="2" key="1">
    <citation type="submission" date="2016-10" db="EMBL/GenBank/DDBJ databases">
        <title>Comparative genomics uncovers the prolific and rare metabolic potential of the cyanobacterial genus Moorea.</title>
        <authorList>
            <person name="Leao T."/>
            <person name="Castelao G."/>
            <person name="Korobeynikov A."/>
            <person name="Monroe E.A."/>
            <person name="Podell S."/>
            <person name="Glukhov E."/>
            <person name="Allen E."/>
            <person name="Gerwick W.H."/>
            <person name="Gerwick L."/>
        </authorList>
    </citation>
    <scope>NUCLEOTIDE SEQUENCE [LARGE SCALE GENOMIC DNA]</scope>
    <source>
        <strain evidence="2">JHB</strain>
    </source>
</reference>
<dbReference type="EMBL" id="CP017708">
    <property type="protein sequence ID" value="AOY83546.1"/>
    <property type="molecule type" value="Genomic_DNA"/>
</dbReference>
<proteinExistence type="predicted"/>
<dbReference type="Proteomes" id="UP000176944">
    <property type="component" value="Chromosome"/>
</dbReference>
<evidence type="ECO:0000313" key="2">
    <source>
        <dbReference type="Proteomes" id="UP000176944"/>
    </source>
</evidence>